<evidence type="ECO:0000313" key="5">
    <source>
        <dbReference type="EMBL" id="EPY01819.1"/>
    </source>
</evidence>
<dbReference type="PANTHER" id="PTHR43432">
    <property type="entry name" value="SLR0285 PROTEIN"/>
    <property type="match status" value="1"/>
</dbReference>
<evidence type="ECO:0000256" key="3">
    <source>
        <dbReference type="ARBA" id="ARBA00023014"/>
    </source>
</evidence>
<dbReference type="OrthoDB" id="9785699at2"/>
<dbReference type="CDD" id="cd01335">
    <property type="entry name" value="Radical_SAM"/>
    <property type="match status" value="1"/>
</dbReference>
<dbReference type="InterPro" id="IPR007197">
    <property type="entry name" value="rSAM"/>
</dbReference>
<dbReference type="EMBL" id="AQPH01000029">
    <property type="protein sequence ID" value="EPY01819.1"/>
    <property type="molecule type" value="Genomic_DNA"/>
</dbReference>
<dbReference type="GO" id="GO:0051536">
    <property type="term" value="F:iron-sulfur cluster binding"/>
    <property type="evidence" value="ECO:0007669"/>
    <property type="project" value="UniProtKB-KW"/>
</dbReference>
<dbReference type="Gene3D" id="3.80.30.30">
    <property type="match status" value="1"/>
</dbReference>
<accession>S9SAT2</accession>
<dbReference type="SFLD" id="SFLDS00029">
    <property type="entry name" value="Radical_SAM"/>
    <property type="match status" value="1"/>
</dbReference>
<protein>
    <recommendedName>
        <fullName evidence="4">Radical SAM core domain-containing protein</fullName>
    </recommendedName>
</protein>
<feature type="domain" description="Radical SAM core" evidence="4">
    <location>
        <begin position="24"/>
        <end position="186"/>
    </location>
</feature>
<dbReference type="InterPro" id="IPR040086">
    <property type="entry name" value="MJ0683-like"/>
</dbReference>
<dbReference type="eggNOG" id="COG1533">
    <property type="taxonomic scope" value="Bacteria"/>
</dbReference>
<dbReference type="GO" id="GO:0003824">
    <property type="term" value="F:catalytic activity"/>
    <property type="evidence" value="ECO:0007669"/>
    <property type="project" value="InterPro"/>
</dbReference>
<dbReference type="PATRIC" id="fig|1316936.3.peg.1828"/>
<dbReference type="PANTHER" id="PTHR43432:SF6">
    <property type="entry name" value="RADICAL SAM CORE DOMAIN-CONTAINING PROTEIN"/>
    <property type="match status" value="1"/>
</dbReference>
<evidence type="ECO:0000259" key="4">
    <source>
        <dbReference type="Pfam" id="PF04055"/>
    </source>
</evidence>
<dbReference type="Proteomes" id="UP000015350">
    <property type="component" value="Unassembled WGS sequence"/>
</dbReference>
<sequence length="296" mass="32854">MRIAEIECKSMLVASKLPASDYVVNPYTGCSFACAYCYASFMGRFVGEPIEAWGEYLSVKVNAVAVFQRELRRMPPARRESTILLSSVTDAWQGVEKKYRLARGILEALHAEAYPGQVMMLTKSPLILRDTDLISALPRTEVGVTVTATDDAVGRFLEGHAPFATDRLRTLAALNQAGIPTYAFVGPLLPHYRYRGDLLEDLFRCIRDSGTSSVFVEHLNTSPYIVRRIAPLVRDEPAEVQAVYAAARTDEHRRALSDMVMDLVAKYGLEIRLGRVLDHNRDKKAAPARSSLQGSA</sequence>
<organism evidence="5 6">
    <name type="scientific">Magnetospirillum fulvum MGU-K5</name>
    <dbReference type="NCBI Taxonomy" id="1316936"/>
    <lineage>
        <taxon>Bacteria</taxon>
        <taxon>Pseudomonadati</taxon>
        <taxon>Pseudomonadota</taxon>
        <taxon>Alphaproteobacteria</taxon>
        <taxon>Rhodospirillales</taxon>
        <taxon>Rhodospirillaceae</taxon>
        <taxon>Magnetospirillum</taxon>
    </lineage>
</organism>
<evidence type="ECO:0000256" key="2">
    <source>
        <dbReference type="ARBA" id="ARBA00023004"/>
    </source>
</evidence>
<reference evidence="5 6" key="1">
    <citation type="submission" date="2013-04" db="EMBL/GenBank/DDBJ databases">
        <authorList>
            <person name="Kuznetsov B."/>
            <person name="Ivanovsky R."/>
        </authorList>
    </citation>
    <scope>NUCLEOTIDE SEQUENCE [LARGE SCALE GENOMIC DNA]</scope>
    <source>
        <strain evidence="5 6">MGU-K5</strain>
    </source>
</reference>
<dbReference type="SFLD" id="SFLDG01084">
    <property type="entry name" value="Uncharacterised_Radical_SAM_Su"/>
    <property type="match status" value="1"/>
</dbReference>
<evidence type="ECO:0000256" key="1">
    <source>
        <dbReference type="ARBA" id="ARBA00022723"/>
    </source>
</evidence>
<evidence type="ECO:0000313" key="6">
    <source>
        <dbReference type="Proteomes" id="UP000015350"/>
    </source>
</evidence>
<dbReference type="Pfam" id="PF04055">
    <property type="entry name" value="Radical_SAM"/>
    <property type="match status" value="1"/>
</dbReference>
<keyword evidence="1" id="KW-0479">Metal-binding</keyword>
<keyword evidence="3" id="KW-0411">Iron-sulfur</keyword>
<dbReference type="AlphaFoldDB" id="S9SAT2"/>
<proteinExistence type="predicted"/>
<comment type="caution">
    <text evidence="5">The sequence shown here is derived from an EMBL/GenBank/DDBJ whole genome shotgun (WGS) entry which is preliminary data.</text>
</comment>
<gene>
    <name evidence="5" type="ORF">K678_09151</name>
</gene>
<dbReference type="STRING" id="1316936.K678_09151"/>
<dbReference type="RefSeq" id="WP_021132164.1">
    <property type="nucleotide sequence ID" value="NZ_AQPH01000029.1"/>
</dbReference>
<keyword evidence="2" id="KW-0408">Iron</keyword>
<name>S9SAT2_MAGFU</name>
<dbReference type="GO" id="GO:0046872">
    <property type="term" value="F:metal ion binding"/>
    <property type="evidence" value="ECO:0007669"/>
    <property type="project" value="UniProtKB-KW"/>
</dbReference>